<dbReference type="Pfam" id="PF19730">
    <property type="entry name" value="DUF6221"/>
    <property type="match status" value="1"/>
</dbReference>
<dbReference type="RefSeq" id="WP_168629310.1">
    <property type="nucleotide sequence ID" value="NZ_BONL01000033.1"/>
</dbReference>
<evidence type="ECO:0000313" key="2">
    <source>
        <dbReference type="Proteomes" id="UP000581206"/>
    </source>
</evidence>
<comment type="caution">
    <text evidence="1">The sequence shown here is derived from an EMBL/GenBank/DDBJ whole genome shotgun (WGS) entry which is preliminary data.</text>
</comment>
<protein>
    <submittedName>
        <fullName evidence="1">Uncharacterized protein</fullName>
    </submittedName>
</protein>
<name>A0A7X6QYK2_9CELL</name>
<organism evidence="1 2">
    <name type="scientific">Cellulomonas denverensis</name>
    <dbReference type="NCBI Taxonomy" id="264297"/>
    <lineage>
        <taxon>Bacteria</taxon>
        <taxon>Bacillati</taxon>
        <taxon>Actinomycetota</taxon>
        <taxon>Actinomycetes</taxon>
        <taxon>Micrococcales</taxon>
        <taxon>Cellulomonadaceae</taxon>
        <taxon>Cellulomonas</taxon>
    </lineage>
</organism>
<dbReference type="AlphaFoldDB" id="A0A7X6QYK2"/>
<dbReference type="EMBL" id="JAAXOX010000002">
    <property type="protein sequence ID" value="NKY22208.1"/>
    <property type="molecule type" value="Genomic_DNA"/>
</dbReference>
<keyword evidence="2" id="KW-1185">Reference proteome</keyword>
<accession>A0A7X6QYK2</accession>
<dbReference type="Proteomes" id="UP000581206">
    <property type="component" value="Unassembled WGS sequence"/>
</dbReference>
<reference evidence="1 2" key="1">
    <citation type="submission" date="2020-04" db="EMBL/GenBank/DDBJ databases">
        <title>MicrobeNet Type strains.</title>
        <authorList>
            <person name="Nicholson A.C."/>
        </authorList>
    </citation>
    <scope>NUCLEOTIDE SEQUENCE [LARGE SCALE GENOMIC DNA]</scope>
    <source>
        <strain evidence="1 2">ATCC BAA-788</strain>
    </source>
</reference>
<proteinExistence type="predicted"/>
<sequence>MSDLTEFLLARIAEDEYEAHQALGLLGIESEWHTVGALRGRGLTRADAEHVHRWSSRRVLAECGAKRRIVATITEHERIGYDYAGPILELLALPYADHPDYREEWRA</sequence>
<dbReference type="InterPro" id="IPR046193">
    <property type="entry name" value="DUF6221"/>
</dbReference>
<evidence type="ECO:0000313" key="1">
    <source>
        <dbReference type="EMBL" id="NKY22208.1"/>
    </source>
</evidence>
<gene>
    <name evidence="1" type="ORF">HGA03_05955</name>
</gene>